<gene>
    <name evidence="1" type="ORF">XV03_19670</name>
</gene>
<comment type="caution">
    <text evidence="1">The sequence shown here is derived from an EMBL/GenBank/DDBJ whole genome shotgun (WGS) entry which is preliminary data.</text>
</comment>
<reference evidence="1 2" key="1">
    <citation type="journal article" date="2017" name="Genome Biol. Evol.">
        <title>Population Structure and Local Adaptation of MAC Lung Disease Agent Mycobacterium avium subsp. hominissuis.</title>
        <authorList>
            <person name="Yano H."/>
            <person name="Iwamoto T."/>
            <person name="Nishiuchi Y."/>
            <person name="Nakajima C."/>
            <person name="Starkova D.A."/>
            <person name="Mokrousov I."/>
            <person name="Narvskaya O."/>
            <person name="Yoshida S."/>
            <person name="Arikawa K."/>
            <person name="Nakanishi N."/>
            <person name="Osaki K."/>
            <person name="Nakagawa I."/>
            <person name="Ato M."/>
            <person name="Suzuki Y."/>
            <person name="Maruyama F."/>
        </authorList>
    </citation>
    <scope>NUCLEOTIDE SEQUENCE [LARGE SCALE GENOMIC DNA]</scope>
    <source>
        <strain evidence="1 2">OCU466</strain>
    </source>
</reference>
<organism evidence="1 2">
    <name type="scientific">Mycobacterium avium subsp. hominissuis</name>
    <dbReference type="NCBI Taxonomy" id="439334"/>
    <lineage>
        <taxon>Bacteria</taxon>
        <taxon>Bacillati</taxon>
        <taxon>Actinomycetota</taxon>
        <taxon>Actinomycetes</taxon>
        <taxon>Mycobacteriales</taxon>
        <taxon>Mycobacteriaceae</taxon>
        <taxon>Mycobacterium</taxon>
        <taxon>Mycobacterium avium complex (MAC)</taxon>
    </lineage>
</organism>
<proteinExistence type="predicted"/>
<evidence type="ECO:0000313" key="2">
    <source>
        <dbReference type="Proteomes" id="UP000218842"/>
    </source>
</evidence>
<dbReference type="EMBL" id="LBGZ01000125">
    <property type="protein sequence ID" value="PBJ31522.1"/>
    <property type="molecule type" value="Genomic_DNA"/>
</dbReference>
<accession>A0A2A3L508</accession>
<dbReference type="AlphaFoldDB" id="A0A2A3L508"/>
<sequence length="74" mass="8442">MWIVELGQIGRAGQPNTRTLSRNVSPSRRDAERIAEKLLVERGVQSDVAARMAKIADKWTDDFPTRTTVRIFEE</sequence>
<dbReference type="RefSeq" id="WP_083071603.1">
    <property type="nucleotide sequence ID" value="NZ_BDNJ01000010.1"/>
</dbReference>
<evidence type="ECO:0000313" key="1">
    <source>
        <dbReference type="EMBL" id="PBJ31522.1"/>
    </source>
</evidence>
<dbReference type="Proteomes" id="UP000218842">
    <property type="component" value="Unassembled WGS sequence"/>
</dbReference>
<name>A0A2A3L508_MYCAV</name>
<protein>
    <submittedName>
        <fullName evidence="1">Uncharacterized protein</fullName>
    </submittedName>
</protein>